<dbReference type="Pfam" id="PF09603">
    <property type="entry name" value="Fib_succ_major"/>
    <property type="match status" value="1"/>
</dbReference>
<accession>A0A1G5Y8P5</accession>
<feature type="chain" id="PRO_5011717934" evidence="1">
    <location>
        <begin position="19"/>
        <end position="262"/>
    </location>
</feature>
<evidence type="ECO:0000259" key="2">
    <source>
        <dbReference type="Pfam" id="PF09603"/>
    </source>
</evidence>
<dbReference type="AlphaFoldDB" id="A0A1G5Y8P5"/>
<feature type="signal peptide" evidence="1">
    <location>
        <begin position="1"/>
        <end position="18"/>
    </location>
</feature>
<keyword evidence="4" id="KW-1185">Reference proteome</keyword>
<feature type="domain" description="Fibrobacter succinogenes major paralogous" evidence="2">
    <location>
        <begin position="57"/>
        <end position="250"/>
    </location>
</feature>
<dbReference type="RefSeq" id="WP_092730098.1">
    <property type="nucleotide sequence ID" value="NZ_FMXE01000014.1"/>
</dbReference>
<dbReference type="InterPro" id="IPR011871">
    <property type="entry name" value="Fib_succ_major"/>
</dbReference>
<dbReference type="EMBL" id="FMXE01000014">
    <property type="protein sequence ID" value="SDA78524.1"/>
    <property type="molecule type" value="Genomic_DNA"/>
</dbReference>
<keyword evidence="1" id="KW-0732">Signal</keyword>
<protein>
    <submittedName>
        <fullName evidence="3">Major paralogous domain-containing protein</fullName>
    </submittedName>
</protein>
<dbReference type="OrthoDB" id="9805760at2"/>
<dbReference type="NCBIfam" id="TIGR02145">
    <property type="entry name" value="Fib_succ_major"/>
    <property type="match status" value="1"/>
</dbReference>
<dbReference type="Proteomes" id="UP000198756">
    <property type="component" value="Unassembled WGS sequence"/>
</dbReference>
<proteinExistence type="predicted"/>
<gene>
    <name evidence="3" type="ORF">SAMN03080617_02316</name>
</gene>
<evidence type="ECO:0000313" key="3">
    <source>
        <dbReference type="EMBL" id="SDA78524.1"/>
    </source>
</evidence>
<reference evidence="4" key="1">
    <citation type="submission" date="2016-10" db="EMBL/GenBank/DDBJ databases">
        <authorList>
            <person name="Varghese N."/>
            <person name="Submissions S."/>
        </authorList>
    </citation>
    <scope>NUCLEOTIDE SEQUENCE [LARGE SCALE GENOMIC DNA]</scope>
    <source>
        <strain evidence="4">DSM 22703</strain>
    </source>
</reference>
<evidence type="ECO:0000313" key="4">
    <source>
        <dbReference type="Proteomes" id="UP000198756"/>
    </source>
</evidence>
<organism evidence="3 4">
    <name type="scientific">Algoriphagus alkaliphilus</name>
    <dbReference type="NCBI Taxonomy" id="279824"/>
    <lineage>
        <taxon>Bacteria</taxon>
        <taxon>Pseudomonadati</taxon>
        <taxon>Bacteroidota</taxon>
        <taxon>Cytophagia</taxon>
        <taxon>Cytophagales</taxon>
        <taxon>Cyclobacteriaceae</taxon>
        <taxon>Algoriphagus</taxon>
    </lineage>
</organism>
<dbReference type="STRING" id="279824.SAMN03080617_02316"/>
<name>A0A1G5Y8P5_9BACT</name>
<sequence>MKLLLYICFLFSFLPLLAQQKTPISPSKSSIDVKLKDSIDVNLKPVYDLDSNRYEVIKIGNQYWFKENLRTTQYRDTTRIASGLNAQEWKETKRGANAVYEDNPRNRQKFGLLYNGYAAVSGKLCPLGWHVATDKDWNELEKLLGVPVSELERTGERGEIAPKLKVSEGWKASSFSGDNSSGFGILPAGSRLDNGEYTTLGQYGNFWTSTVYDDRYGLLYLWNHHAHYNTNAVGRIYTLATNGYSCRCVKDPEKPEPKPAKK</sequence>
<evidence type="ECO:0000256" key="1">
    <source>
        <dbReference type="SAM" id="SignalP"/>
    </source>
</evidence>